<feature type="region of interest" description="Disordered" evidence="5">
    <location>
        <begin position="17"/>
        <end position="49"/>
    </location>
</feature>
<reference evidence="7 8" key="1">
    <citation type="submission" date="2024-02" db="EMBL/GenBank/DDBJ databases">
        <title>A draft genome for the cacao thread blight pathogen Marasmius crinis-equi.</title>
        <authorList>
            <person name="Cohen S.P."/>
            <person name="Baruah I.K."/>
            <person name="Amoako-Attah I."/>
            <person name="Bukari Y."/>
            <person name="Meinhardt L.W."/>
            <person name="Bailey B.A."/>
        </authorList>
    </citation>
    <scope>NUCLEOTIDE SEQUENCE [LARGE SCALE GENOMIC DNA]</scope>
    <source>
        <strain evidence="7 8">GH-76</strain>
    </source>
</reference>
<gene>
    <name evidence="7" type="primary">GIN1_9</name>
    <name evidence="7" type="ORF">V5O48_005841</name>
</gene>
<dbReference type="EMBL" id="JBAHYK010000245">
    <property type="protein sequence ID" value="KAL0576123.1"/>
    <property type="molecule type" value="Genomic_DNA"/>
</dbReference>
<keyword evidence="8" id="KW-1185">Reference proteome</keyword>
<protein>
    <submittedName>
        <fullName evidence="7">Gypsy retrotransposon integrase-like protein 1</fullName>
    </submittedName>
</protein>
<keyword evidence="4" id="KW-0539">Nucleus</keyword>
<feature type="domain" description="Xylanolytic transcriptional activator regulatory" evidence="6">
    <location>
        <begin position="132"/>
        <end position="296"/>
    </location>
</feature>
<evidence type="ECO:0000259" key="6">
    <source>
        <dbReference type="Pfam" id="PF04082"/>
    </source>
</evidence>
<dbReference type="Proteomes" id="UP001465976">
    <property type="component" value="Unassembled WGS sequence"/>
</dbReference>
<feature type="non-terminal residue" evidence="7">
    <location>
        <position position="297"/>
    </location>
</feature>
<dbReference type="CDD" id="cd12148">
    <property type="entry name" value="fungal_TF_MHR"/>
    <property type="match status" value="1"/>
</dbReference>
<feature type="compositionally biased region" description="Polar residues" evidence="5">
    <location>
        <begin position="24"/>
        <end position="39"/>
    </location>
</feature>
<evidence type="ECO:0000256" key="2">
    <source>
        <dbReference type="ARBA" id="ARBA00022723"/>
    </source>
</evidence>
<organism evidence="7 8">
    <name type="scientific">Marasmius crinis-equi</name>
    <dbReference type="NCBI Taxonomy" id="585013"/>
    <lineage>
        <taxon>Eukaryota</taxon>
        <taxon>Fungi</taxon>
        <taxon>Dikarya</taxon>
        <taxon>Basidiomycota</taxon>
        <taxon>Agaricomycotina</taxon>
        <taxon>Agaricomycetes</taxon>
        <taxon>Agaricomycetidae</taxon>
        <taxon>Agaricales</taxon>
        <taxon>Marasmiineae</taxon>
        <taxon>Marasmiaceae</taxon>
        <taxon>Marasmius</taxon>
    </lineage>
</organism>
<comment type="caution">
    <text evidence="7">The sequence shown here is derived from an EMBL/GenBank/DDBJ whole genome shotgun (WGS) entry which is preliminary data.</text>
</comment>
<name>A0ABR3FM00_9AGAR</name>
<evidence type="ECO:0000313" key="7">
    <source>
        <dbReference type="EMBL" id="KAL0576123.1"/>
    </source>
</evidence>
<proteinExistence type="predicted"/>
<evidence type="ECO:0000256" key="4">
    <source>
        <dbReference type="ARBA" id="ARBA00023242"/>
    </source>
</evidence>
<dbReference type="PANTHER" id="PTHR46910">
    <property type="entry name" value="TRANSCRIPTION FACTOR PDR1"/>
    <property type="match status" value="1"/>
</dbReference>
<accession>A0ABR3FM00</accession>
<sequence>MRQNLVDLATHIRELKRELDKRSSSQTSPEAQTDVSSAPRTRDDEETSQLDKHFKLLNIERTQSRYFGKSSRIMLVENAMEIKKEFSKREASEALSRSKRPPMWGMEQWQQMPELPREILLFPEVDLMNDLIHLYFAHFEAFFPLLHRPTFLKLVDDGVYLYDYYFGATVLAVCALGSRYSSDHRIYFPGSTSPHSVGWKWIKQIQLMPTTFLYPPSLYQVQAYILVMQFTNTTSTPEHPWLLTSFGIRLCQDIGIHRKGRGNTIEDELWRRAFWSLVMGDVVVSQIVGRPQAIISA</sequence>
<dbReference type="InterPro" id="IPR050987">
    <property type="entry name" value="AtrR-like"/>
</dbReference>
<dbReference type="InterPro" id="IPR007219">
    <property type="entry name" value="XnlR_reg_dom"/>
</dbReference>
<comment type="subcellular location">
    <subcellularLocation>
        <location evidence="1">Nucleus</location>
    </subcellularLocation>
</comment>
<evidence type="ECO:0000313" key="8">
    <source>
        <dbReference type="Proteomes" id="UP001465976"/>
    </source>
</evidence>
<keyword evidence="2" id="KW-0479">Metal-binding</keyword>
<evidence type="ECO:0000256" key="3">
    <source>
        <dbReference type="ARBA" id="ARBA00023125"/>
    </source>
</evidence>
<evidence type="ECO:0000256" key="1">
    <source>
        <dbReference type="ARBA" id="ARBA00004123"/>
    </source>
</evidence>
<evidence type="ECO:0000256" key="5">
    <source>
        <dbReference type="SAM" id="MobiDB-lite"/>
    </source>
</evidence>
<dbReference type="Pfam" id="PF04082">
    <property type="entry name" value="Fungal_trans"/>
    <property type="match status" value="1"/>
</dbReference>
<keyword evidence="3" id="KW-0238">DNA-binding</keyword>
<dbReference type="PANTHER" id="PTHR46910:SF3">
    <property type="entry name" value="HALOTOLERANCE PROTEIN 9-RELATED"/>
    <property type="match status" value="1"/>
</dbReference>